<evidence type="ECO:0000313" key="2">
    <source>
        <dbReference type="EMBL" id="BAD85527.1"/>
    </source>
</evidence>
<feature type="transmembrane region" description="Helical" evidence="1">
    <location>
        <begin position="46"/>
        <end position="64"/>
    </location>
</feature>
<keyword evidence="1" id="KW-1133">Transmembrane helix</keyword>
<protein>
    <submittedName>
        <fullName evidence="2">Hypothetical membrane protein, conserved</fullName>
    </submittedName>
</protein>
<dbReference type="OrthoDB" id="86161at2157"/>
<feature type="transmembrane region" description="Helical" evidence="1">
    <location>
        <begin position="98"/>
        <end position="116"/>
    </location>
</feature>
<proteinExistence type="predicted"/>
<dbReference type="EMBL" id="AP006878">
    <property type="protein sequence ID" value="BAD85527.1"/>
    <property type="molecule type" value="Genomic_DNA"/>
</dbReference>
<keyword evidence="1" id="KW-0472">Membrane</keyword>
<name>Q5JGV0_THEKO</name>
<organism evidence="2 3">
    <name type="scientific">Thermococcus kodakarensis (strain ATCC BAA-918 / JCM 12380 / KOD1)</name>
    <name type="common">Pyrococcus kodakaraensis (strain KOD1)</name>
    <dbReference type="NCBI Taxonomy" id="69014"/>
    <lineage>
        <taxon>Archaea</taxon>
        <taxon>Methanobacteriati</taxon>
        <taxon>Methanobacteriota</taxon>
        <taxon>Thermococci</taxon>
        <taxon>Thermococcales</taxon>
        <taxon>Thermococcaceae</taxon>
        <taxon>Thermococcus</taxon>
    </lineage>
</organism>
<dbReference type="PATRIC" id="fig|69014.16.peg.1310"/>
<reference evidence="2 3" key="1">
    <citation type="journal article" date="2005" name="Genome Res.">
        <title>Complete genome sequence of the hyperthermophilic archaeon Thermococcus kodakaraensis KOD1 and comparison with Pyrococcus genomes.</title>
        <authorList>
            <person name="Fukui T."/>
            <person name="Atomi H."/>
            <person name="Kanai T."/>
            <person name="Matsumi R."/>
            <person name="Fujiwara S."/>
            <person name="Imanaka T."/>
        </authorList>
    </citation>
    <scope>NUCLEOTIDE SEQUENCE [LARGE SCALE GENOMIC DNA]</scope>
    <source>
        <strain evidence="3">ATCC BAA-918 / JCM 12380 / KOD1</strain>
    </source>
</reference>
<dbReference type="Proteomes" id="UP000000536">
    <property type="component" value="Chromosome"/>
</dbReference>
<keyword evidence="3" id="KW-1185">Reference proteome</keyword>
<gene>
    <name evidence="2" type="ordered locus">TK1338</name>
</gene>
<sequence>MNVSEKLAGGVLYTLALVLSVIRPPVDRLACTVLPSGEACTTINPFFFALYIGLVMFGSLLIALGHSFKNARTRNGWLGVSSGLGIAIIGGFSGLNEVVIFGALLATLGLLLYKLGGSK</sequence>
<dbReference type="PhylomeDB" id="Q5JGV0"/>
<dbReference type="InParanoid" id="Q5JGV0"/>
<feature type="transmembrane region" description="Helical" evidence="1">
    <location>
        <begin position="7"/>
        <end position="26"/>
    </location>
</feature>
<dbReference type="HOGENOM" id="CLU_2010180_0_0_2"/>
<evidence type="ECO:0000313" key="3">
    <source>
        <dbReference type="Proteomes" id="UP000000536"/>
    </source>
</evidence>
<dbReference type="RefSeq" id="WP_011250289.1">
    <property type="nucleotide sequence ID" value="NC_006624.1"/>
</dbReference>
<dbReference type="KEGG" id="tko:TK1338"/>
<keyword evidence="1" id="KW-0812">Transmembrane</keyword>
<dbReference type="AlphaFoldDB" id="Q5JGV0"/>
<dbReference type="eggNOG" id="arCOG05770">
    <property type="taxonomic scope" value="Archaea"/>
</dbReference>
<dbReference type="STRING" id="69014.TK1338"/>
<dbReference type="EnsemblBacteria" id="BAD85527">
    <property type="protein sequence ID" value="BAD85527"/>
    <property type="gene ID" value="TK1338"/>
</dbReference>
<evidence type="ECO:0000256" key="1">
    <source>
        <dbReference type="SAM" id="Phobius"/>
    </source>
</evidence>
<accession>Q5JGV0</accession>
<feature type="transmembrane region" description="Helical" evidence="1">
    <location>
        <begin position="76"/>
        <end position="92"/>
    </location>
</feature>
<dbReference type="GeneID" id="78447858"/>